<dbReference type="Proteomes" id="UP001597417">
    <property type="component" value="Unassembled WGS sequence"/>
</dbReference>
<keyword evidence="4" id="KW-1185">Reference proteome</keyword>
<organism evidence="3 4">
    <name type="scientific">Amycolatopsis pigmentata</name>
    <dbReference type="NCBI Taxonomy" id="450801"/>
    <lineage>
        <taxon>Bacteria</taxon>
        <taxon>Bacillati</taxon>
        <taxon>Actinomycetota</taxon>
        <taxon>Actinomycetes</taxon>
        <taxon>Pseudonocardiales</taxon>
        <taxon>Pseudonocardiaceae</taxon>
        <taxon>Amycolatopsis</taxon>
    </lineage>
</organism>
<dbReference type="SUPFAM" id="SSF50249">
    <property type="entry name" value="Nucleic acid-binding proteins"/>
    <property type="match status" value="1"/>
</dbReference>
<sequence length="138" mass="15232">MSAPLPTPAPIVTVETKPFWDATASGRMLLPRCTECATVIWYPRSWCPACLSREIEWIEASGRGTVYSHSTVRRGAMPPFNEALPYVLAYVELEEGPRMLTNIVTDDPDSVSVGQAVELVFQSYGEGALPRFRPVEGD</sequence>
<dbReference type="InterPro" id="IPR012340">
    <property type="entry name" value="NA-bd_OB-fold"/>
</dbReference>
<dbReference type="PANTHER" id="PTHR34075:SF5">
    <property type="entry name" value="BLR3430 PROTEIN"/>
    <property type="match status" value="1"/>
</dbReference>
<evidence type="ECO:0000259" key="1">
    <source>
        <dbReference type="Pfam" id="PF01796"/>
    </source>
</evidence>
<dbReference type="InterPro" id="IPR052513">
    <property type="entry name" value="Thioester_dehydratase-like"/>
</dbReference>
<accession>A0ABW5FND3</accession>
<dbReference type="RefSeq" id="WP_378262040.1">
    <property type="nucleotide sequence ID" value="NZ_JBHUKR010000004.1"/>
</dbReference>
<dbReference type="PANTHER" id="PTHR34075">
    <property type="entry name" value="BLR3430 PROTEIN"/>
    <property type="match status" value="1"/>
</dbReference>
<comment type="caution">
    <text evidence="3">The sequence shown here is derived from an EMBL/GenBank/DDBJ whole genome shotgun (WGS) entry which is preliminary data.</text>
</comment>
<dbReference type="Pfam" id="PF12172">
    <property type="entry name" value="zf-ChsH2"/>
    <property type="match status" value="1"/>
</dbReference>
<dbReference type="InterPro" id="IPR022002">
    <property type="entry name" value="ChsH2_Znr"/>
</dbReference>
<name>A0ABW5FND3_9PSEU</name>
<feature type="domain" description="ChsH2 C-terminal OB-fold" evidence="1">
    <location>
        <begin position="57"/>
        <end position="122"/>
    </location>
</feature>
<proteinExistence type="predicted"/>
<evidence type="ECO:0000313" key="4">
    <source>
        <dbReference type="Proteomes" id="UP001597417"/>
    </source>
</evidence>
<dbReference type="Pfam" id="PF01796">
    <property type="entry name" value="OB_ChsH2_C"/>
    <property type="match status" value="1"/>
</dbReference>
<evidence type="ECO:0000259" key="2">
    <source>
        <dbReference type="Pfam" id="PF12172"/>
    </source>
</evidence>
<dbReference type="EMBL" id="JBHUKR010000004">
    <property type="protein sequence ID" value="MFD2415857.1"/>
    <property type="molecule type" value="Genomic_DNA"/>
</dbReference>
<feature type="domain" description="ChsH2 rubredoxin-like zinc ribbon" evidence="2">
    <location>
        <begin position="20"/>
        <end position="56"/>
    </location>
</feature>
<reference evidence="4" key="1">
    <citation type="journal article" date="2019" name="Int. J. Syst. Evol. Microbiol.">
        <title>The Global Catalogue of Microorganisms (GCM) 10K type strain sequencing project: providing services to taxonomists for standard genome sequencing and annotation.</title>
        <authorList>
            <consortium name="The Broad Institute Genomics Platform"/>
            <consortium name="The Broad Institute Genome Sequencing Center for Infectious Disease"/>
            <person name="Wu L."/>
            <person name="Ma J."/>
        </authorList>
    </citation>
    <scope>NUCLEOTIDE SEQUENCE [LARGE SCALE GENOMIC DNA]</scope>
    <source>
        <strain evidence="4">CGMCC 4.7645</strain>
    </source>
</reference>
<gene>
    <name evidence="3" type="ORF">ACFSXZ_05900</name>
</gene>
<evidence type="ECO:0000313" key="3">
    <source>
        <dbReference type="EMBL" id="MFD2415857.1"/>
    </source>
</evidence>
<dbReference type="Gene3D" id="6.10.30.10">
    <property type="match status" value="1"/>
</dbReference>
<protein>
    <submittedName>
        <fullName evidence="3">Zn-ribbon domain-containing OB-fold protein</fullName>
    </submittedName>
</protein>
<dbReference type="InterPro" id="IPR002878">
    <property type="entry name" value="ChsH2_C"/>
</dbReference>